<sequence>MSLDFFDRTLSEWIAPGIFLGAFVLELFFLLFFYFRLLFLKKTTETILEKPLTVCLCVRNEEDRIEHILEQLLAQDYGNYEVVVVDDFSEDCTIQKVAQLAKKHPRLKFTSISQETSFSEKMAINLALKAAHSEWVVFLRPDNELISPLFLKKVNDAIAESGLLLNYTNQQAGKGFRNHCCRVERFTAFLSTAAYGLVGHKAFYNDSNVVFHKDLYFEQSGFRGKMNAYYANLELVFNDSGKRKVSVLVDQETMIREERVCFPGDFSELVKKRLRINRQLRAGKRFVHFLEDLSKFLLWGSFAWLLITEPMNWLFITIPVVIVLFLQLFVVKTMTTRLNEAKIFLSSFVYMYIRPVLNWYHAGKIYILDKRNKWN</sequence>
<reference evidence="3 4" key="1">
    <citation type="submission" date="2019-03" db="EMBL/GenBank/DDBJ databases">
        <title>Freshwater and sediment microbial communities from various areas in North America, analyzing microbe dynamics in response to fracking.</title>
        <authorList>
            <person name="Lamendella R."/>
        </authorList>
    </citation>
    <scope>NUCLEOTIDE SEQUENCE [LARGE SCALE GENOMIC DNA]</scope>
    <source>
        <strain evidence="3 4">114D</strain>
    </source>
</reference>
<gene>
    <name evidence="3" type="ORF">DET52_104101</name>
</gene>
<feature type="transmembrane region" description="Helical" evidence="1">
    <location>
        <begin position="343"/>
        <end position="362"/>
    </location>
</feature>
<protein>
    <submittedName>
        <fullName evidence="3">Cellulose synthase/poly-beta-1,6-N-acetylglucosamine synthase-like glycosyltransferase</fullName>
    </submittedName>
</protein>
<name>A0A4R6H5B5_9BACT</name>
<dbReference type="OrthoDB" id="9800276at2"/>
<keyword evidence="1" id="KW-0472">Membrane</keyword>
<dbReference type="PANTHER" id="PTHR43685">
    <property type="entry name" value="GLYCOSYLTRANSFERASE"/>
    <property type="match status" value="1"/>
</dbReference>
<dbReference type="PANTHER" id="PTHR43685:SF2">
    <property type="entry name" value="GLYCOSYLTRANSFERASE 2-LIKE DOMAIN-CONTAINING PROTEIN"/>
    <property type="match status" value="1"/>
</dbReference>
<dbReference type="SUPFAM" id="SSF53448">
    <property type="entry name" value="Nucleotide-diphospho-sugar transferases"/>
    <property type="match status" value="1"/>
</dbReference>
<feature type="transmembrane region" description="Helical" evidence="1">
    <location>
        <begin position="286"/>
        <end position="307"/>
    </location>
</feature>
<evidence type="ECO:0000259" key="2">
    <source>
        <dbReference type="Pfam" id="PF00535"/>
    </source>
</evidence>
<dbReference type="GO" id="GO:0016740">
    <property type="term" value="F:transferase activity"/>
    <property type="evidence" value="ECO:0007669"/>
    <property type="project" value="UniProtKB-KW"/>
</dbReference>
<dbReference type="Pfam" id="PF00535">
    <property type="entry name" value="Glycos_transf_2"/>
    <property type="match status" value="1"/>
</dbReference>
<evidence type="ECO:0000313" key="3">
    <source>
        <dbReference type="EMBL" id="TDO02636.1"/>
    </source>
</evidence>
<evidence type="ECO:0000256" key="1">
    <source>
        <dbReference type="SAM" id="Phobius"/>
    </source>
</evidence>
<feature type="transmembrane region" description="Helical" evidence="1">
    <location>
        <begin position="313"/>
        <end position="331"/>
    </location>
</feature>
<dbReference type="EMBL" id="SNWI01000004">
    <property type="protein sequence ID" value="TDO02636.1"/>
    <property type="molecule type" value="Genomic_DNA"/>
</dbReference>
<dbReference type="InterPro" id="IPR001173">
    <property type="entry name" value="Glyco_trans_2-like"/>
</dbReference>
<proteinExistence type="predicted"/>
<feature type="domain" description="Glycosyltransferase 2-like" evidence="2">
    <location>
        <begin position="53"/>
        <end position="183"/>
    </location>
</feature>
<dbReference type="Gene3D" id="3.90.550.10">
    <property type="entry name" value="Spore Coat Polysaccharide Biosynthesis Protein SpsA, Chain A"/>
    <property type="match status" value="1"/>
</dbReference>
<keyword evidence="3" id="KW-0808">Transferase</keyword>
<accession>A0A4R6H5B5</accession>
<dbReference type="AlphaFoldDB" id="A0A4R6H5B5"/>
<dbReference type="RefSeq" id="WP_133464892.1">
    <property type="nucleotide sequence ID" value="NZ_SNWI01000004.1"/>
</dbReference>
<dbReference type="Proteomes" id="UP000294848">
    <property type="component" value="Unassembled WGS sequence"/>
</dbReference>
<dbReference type="InterPro" id="IPR050834">
    <property type="entry name" value="Glycosyltransf_2"/>
</dbReference>
<comment type="caution">
    <text evidence="3">The sequence shown here is derived from an EMBL/GenBank/DDBJ whole genome shotgun (WGS) entry which is preliminary data.</text>
</comment>
<dbReference type="InterPro" id="IPR029044">
    <property type="entry name" value="Nucleotide-diphossugar_trans"/>
</dbReference>
<keyword evidence="1" id="KW-1133">Transmembrane helix</keyword>
<evidence type="ECO:0000313" key="4">
    <source>
        <dbReference type="Proteomes" id="UP000294848"/>
    </source>
</evidence>
<feature type="transmembrane region" description="Helical" evidence="1">
    <location>
        <begin position="13"/>
        <end position="35"/>
    </location>
</feature>
<keyword evidence="1" id="KW-0812">Transmembrane</keyword>
<organism evidence="3 4">
    <name type="scientific">Sunxiuqinia elliptica</name>
    <dbReference type="NCBI Taxonomy" id="655355"/>
    <lineage>
        <taxon>Bacteria</taxon>
        <taxon>Pseudomonadati</taxon>
        <taxon>Bacteroidota</taxon>
        <taxon>Bacteroidia</taxon>
        <taxon>Marinilabiliales</taxon>
        <taxon>Prolixibacteraceae</taxon>
        <taxon>Sunxiuqinia</taxon>
    </lineage>
</organism>